<evidence type="ECO:0000313" key="4">
    <source>
        <dbReference type="EMBL" id="EDW34090.1"/>
    </source>
</evidence>
<feature type="compositionally biased region" description="Basic and acidic residues" evidence="2">
    <location>
        <begin position="181"/>
        <end position="192"/>
    </location>
</feature>
<evidence type="ECO:0000313" key="5">
    <source>
        <dbReference type="Proteomes" id="UP000008744"/>
    </source>
</evidence>
<dbReference type="InterPro" id="IPR004210">
    <property type="entry name" value="BESS_motif"/>
</dbReference>
<keyword evidence="1" id="KW-0539">Nucleus</keyword>
<dbReference type="Pfam" id="PF02944">
    <property type="entry name" value="BESS"/>
    <property type="match status" value="1"/>
</dbReference>
<reference evidence="4 5" key="1">
    <citation type="journal article" date="2007" name="Nature">
        <title>Evolution of genes and genomes on the Drosophila phylogeny.</title>
        <authorList>
            <consortium name="Drosophila 12 Genomes Consortium"/>
            <person name="Clark A.G."/>
            <person name="Eisen M.B."/>
            <person name="Smith D.R."/>
            <person name="Bergman C.M."/>
            <person name="Oliver B."/>
            <person name="Markow T.A."/>
            <person name="Kaufman T.C."/>
            <person name="Kellis M."/>
            <person name="Gelbart W."/>
            <person name="Iyer V.N."/>
            <person name="Pollard D.A."/>
            <person name="Sackton T.B."/>
            <person name="Larracuente A.M."/>
            <person name="Singh N.D."/>
            <person name="Abad J.P."/>
            <person name="Abt D.N."/>
            <person name="Adryan B."/>
            <person name="Aguade M."/>
            <person name="Akashi H."/>
            <person name="Anderson W.W."/>
            <person name="Aquadro C.F."/>
            <person name="Ardell D.H."/>
            <person name="Arguello R."/>
            <person name="Artieri C.G."/>
            <person name="Barbash D.A."/>
            <person name="Barker D."/>
            <person name="Barsanti P."/>
            <person name="Batterham P."/>
            <person name="Batzoglou S."/>
            <person name="Begun D."/>
            <person name="Bhutkar A."/>
            <person name="Blanco E."/>
            <person name="Bosak S.A."/>
            <person name="Bradley R.K."/>
            <person name="Brand A.D."/>
            <person name="Brent M.R."/>
            <person name="Brooks A.N."/>
            <person name="Brown R.H."/>
            <person name="Butlin R.K."/>
            <person name="Caggese C."/>
            <person name="Calvi B.R."/>
            <person name="Bernardo de Carvalho A."/>
            <person name="Caspi A."/>
            <person name="Castrezana S."/>
            <person name="Celniker S.E."/>
            <person name="Chang J.L."/>
            <person name="Chapple C."/>
            <person name="Chatterji S."/>
            <person name="Chinwalla A."/>
            <person name="Civetta A."/>
            <person name="Clifton S.W."/>
            <person name="Comeron J.M."/>
            <person name="Costello J.C."/>
            <person name="Coyne J.A."/>
            <person name="Daub J."/>
            <person name="David R.G."/>
            <person name="Delcher A.L."/>
            <person name="Delehaunty K."/>
            <person name="Do C.B."/>
            <person name="Ebling H."/>
            <person name="Edwards K."/>
            <person name="Eickbush T."/>
            <person name="Evans J.D."/>
            <person name="Filipski A."/>
            <person name="Findeiss S."/>
            <person name="Freyhult E."/>
            <person name="Fulton L."/>
            <person name="Fulton R."/>
            <person name="Garcia A.C."/>
            <person name="Gardiner A."/>
            <person name="Garfield D.A."/>
            <person name="Garvin B.E."/>
            <person name="Gibson G."/>
            <person name="Gilbert D."/>
            <person name="Gnerre S."/>
            <person name="Godfrey J."/>
            <person name="Good R."/>
            <person name="Gotea V."/>
            <person name="Gravely B."/>
            <person name="Greenberg A.J."/>
            <person name="Griffiths-Jones S."/>
            <person name="Gross S."/>
            <person name="Guigo R."/>
            <person name="Gustafson E.A."/>
            <person name="Haerty W."/>
            <person name="Hahn M.W."/>
            <person name="Halligan D.L."/>
            <person name="Halpern A.L."/>
            <person name="Halter G.M."/>
            <person name="Han M.V."/>
            <person name="Heger A."/>
            <person name="Hillier L."/>
            <person name="Hinrichs A.S."/>
            <person name="Holmes I."/>
            <person name="Hoskins R.A."/>
            <person name="Hubisz M.J."/>
            <person name="Hultmark D."/>
            <person name="Huntley M.A."/>
            <person name="Jaffe D.B."/>
            <person name="Jagadeeshan S."/>
            <person name="Jeck W.R."/>
            <person name="Johnson J."/>
            <person name="Jones C.D."/>
            <person name="Jordan W.C."/>
            <person name="Karpen G.H."/>
            <person name="Kataoka E."/>
            <person name="Keightley P.D."/>
            <person name="Kheradpour P."/>
            <person name="Kirkness E.F."/>
            <person name="Koerich L.B."/>
            <person name="Kristiansen K."/>
            <person name="Kudrna D."/>
            <person name="Kulathinal R.J."/>
            <person name="Kumar S."/>
            <person name="Kwok R."/>
            <person name="Lander E."/>
            <person name="Langley C.H."/>
            <person name="Lapoint R."/>
            <person name="Lazzaro B.P."/>
            <person name="Lee S.J."/>
            <person name="Levesque L."/>
            <person name="Li R."/>
            <person name="Lin C.F."/>
            <person name="Lin M.F."/>
            <person name="Lindblad-Toh K."/>
            <person name="Llopart A."/>
            <person name="Long M."/>
            <person name="Low L."/>
            <person name="Lozovsky E."/>
            <person name="Lu J."/>
            <person name="Luo M."/>
            <person name="Machado C.A."/>
            <person name="Makalowski W."/>
            <person name="Marzo M."/>
            <person name="Matsuda M."/>
            <person name="Matzkin L."/>
            <person name="McAllister B."/>
            <person name="McBride C.S."/>
            <person name="McKernan B."/>
            <person name="McKernan K."/>
            <person name="Mendez-Lago M."/>
            <person name="Minx P."/>
            <person name="Mollenhauer M.U."/>
            <person name="Montooth K."/>
            <person name="Mount S.M."/>
            <person name="Mu X."/>
            <person name="Myers E."/>
            <person name="Negre B."/>
            <person name="Newfeld S."/>
            <person name="Nielsen R."/>
            <person name="Noor M.A."/>
            <person name="O'Grady P."/>
            <person name="Pachter L."/>
            <person name="Papaceit M."/>
            <person name="Parisi M.J."/>
            <person name="Parisi M."/>
            <person name="Parts L."/>
            <person name="Pedersen J.S."/>
            <person name="Pesole G."/>
            <person name="Phillippy A.M."/>
            <person name="Ponting C.P."/>
            <person name="Pop M."/>
            <person name="Porcelli D."/>
            <person name="Powell J.R."/>
            <person name="Prohaska S."/>
            <person name="Pruitt K."/>
            <person name="Puig M."/>
            <person name="Quesneville H."/>
            <person name="Ram K.R."/>
            <person name="Rand D."/>
            <person name="Rasmussen M.D."/>
            <person name="Reed L.K."/>
            <person name="Reenan R."/>
            <person name="Reily A."/>
            <person name="Remington K.A."/>
            <person name="Rieger T.T."/>
            <person name="Ritchie M.G."/>
            <person name="Robin C."/>
            <person name="Rogers Y.H."/>
            <person name="Rohde C."/>
            <person name="Rozas J."/>
            <person name="Rubenfield M.J."/>
            <person name="Ruiz A."/>
            <person name="Russo S."/>
            <person name="Salzberg S.L."/>
            <person name="Sanchez-Gracia A."/>
            <person name="Saranga D.J."/>
            <person name="Sato H."/>
            <person name="Schaeffer S.W."/>
            <person name="Schatz M.C."/>
            <person name="Schlenke T."/>
            <person name="Schwartz R."/>
            <person name="Segarra C."/>
            <person name="Singh R.S."/>
            <person name="Sirot L."/>
            <person name="Sirota M."/>
            <person name="Sisneros N.B."/>
            <person name="Smith C.D."/>
            <person name="Smith T.F."/>
            <person name="Spieth J."/>
            <person name="Stage D.E."/>
            <person name="Stark A."/>
            <person name="Stephan W."/>
            <person name="Strausberg R.L."/>
            <person name="Strempel S."/>
            <person name="Sturgill D."/>
            <person name="Sutton G."/>
            <person name="Sutton G.G."/>
            <person name="Tao W."/>
            <person name="Teichmann S."/>
            <person name="Tobari Y.N."/>
            <person name="Tomimura Y."/>
            <person name="Tsolas J.M."/>
            <person name="Valente V.L."/>
            <person name="Venter E."/>
            <person name="Venter J.C."/>
            <person name="Vicario S."/>
            <person name="Vieira F.G."/>
            <person name="Vilella A.J."/>
            <person name="Villasante A."/>
            <person name="Walenz B."/>
            <person name="Wang J."/>
            <person name="Wasserman M."/>
            <person name="Watts T."/>
            <person name="Wilson D."/>
            <person name="Wilson R.K."/>
            <person name="Wing R.A."/>
            <person name="Wolfner M.F."/>
            <person name="Wong A."/>
            <person name="Wong G.K."/>
            <person name="Wu C.I."/>
            <person name="Wu G."/>
            <person name="Yamamoto D."/>
            <person name="Yang H.P."/>
            <person name="Yang S.P."/>
            <person name="Yorke J.A."/>
            <person name="Yoshida K."/>
            <person name="Zdobnov E."/>
            <person name="Zhang P."/>
            <person name="Zhang Y."/>
            <person name="Zimin A.V."/>
            <person name="Baldwin J."/>
            <person name="Abdouelleil A."/>
            <person name="Abdulkadir J."/>
            <person name="Abebe A."/>
            <person name="Abera B."/>
            <person name="Abreu J."/>
            <person name="Acer S.C."/>
            <person name="Aftuck L."/>
            <person name="Alexander A."/>
            <person name="An P."/>
            <person name="Anderson E."/>
            <person name="Anderson S."/>
            <person name="Arachi H."/>
            <person name="Azer M."/>
            <person name="Bachantsang P."/>
            <person name="Barry A."/>
            <person name="Bayul T."/>
            <person name="Berlin A."/>
            <person name="Bessette D."/>
            <person name="Bloom T."/>
            <person name="Blye J."/>
            <person name="Boguslavskiy L."/>
            <person name="Bonnet C."/>
            <person name="Boukhgalter B."/>
            <person name="Bourzgui I."/>
            <person name="Brown A."/>
            <person name="Cahill P."/>
            <person name="Channer S."/>
            <person name="Cheshatsang Y."/>
            <person name="Chuda L."/>
            <person name="Citroen M."/>
            <person name="Collymore A."/>
            <person name="Cooke P."/>
            <person name="Costello M."/>
            <person name="D'Aco K."/>
            <person name="Daza R."/>
            <person name="De Haan G."/>
            <person name="DeGray S."/>
            <person name="DeMaso C."/>
            <person name="Dhargay N."/>
            <person name="Dooley K."/>
            <person name="Dooley E."/>
            <person name="Doricent M."/>
            <person name="Dorje P."/>
            <person name="Dorjee K."/>
            <person name="Dupes A."/>
            <person name="Elong R."/>
            <person name="Falk J."/>
            <person name="Farina A."/>
            <person name="Faro S."/>
            <person name="Ferguson D."/>
            <person name="Fisher S."/>
            <person name="Foley C.D."/>
            <person name="Franke A."/>
            <person name="Friedrich D."/>
            <person name="Gadbois L."/>
            <person name="Gearin G."/>
            <person name="Gearin C.R."/>
            <person name="Giannoukos G."/>
            <person name="Goode T."/>
            <person name="Graham J."/>
            <person name="Grandbois E."/>
            <person name="Grewal S."/>
            <person name="Gyaltsen K."/>
            <person name="Hafez N."/>
            <person name="Hagos B."/>
            <person name="Hall J."/>
            <person name="Henson C."/>
            <person name="Hollinger A."/>
            <person name="Honan T."/>
            <person name="Huard M.D."/>
            <person name="Hughes L."/>
            <person name="Hurhula B."/>
            <person name="Husby M.E."/>
            <person name="Kamat A."/>
            <person name="Kanga B."/>
            <person name="Kashin S."/>
            <person name="Khazanovich D."/>
            <person name="Kisner P."/>
            <person name="Lance K."/>
            <person name="Lara M."/>
            <person name="Lee W."/>
            <person name="Lennon N."/>
            <person name="Letendre F."/>
            <person name="LeVine R."/>
            <person name="Lipovsky A."/>
            <person name="Liu X."/>
            <person name="Liu J."/>
            <person name="Liu S."/>
            <person name="Lokyitsang T."/>
            <person name="Lokyitsang Y."/>
            <person name="Lubonja R."/>
            <person name="Lui A."/>
            <person name="MacDonald P."/>
            <person name="Magnisalis V."/>
            <person name="Maru K."/>
            <person name="Matthews C."/>
            <person name="McCusker W."/>
            <person name="McDonough S."/>
            <person name="Mehta T."/>
            <person name="Meldrim J."/>
            <person name="Meneus L."/>
            <person name="Mihai O."/>
            <person name="Mihalev A."/>
            <person name="Mihova T."/>
            <person name="Mittelman R."/>
            <person name="Mlenga V."/>
            <person name="Montmayeur A."/>
            <person name="Mulrain L."/>
            <person name="Navidi A."/>
            <person name="Naylor J."/>
            <person name="Negash T."/>
            <person name="Nguyen T."/>
            <person name="Nguyen N."/>
            <person name="Nicol R."/>
            <person name="Norbu C."/>
            <person name="Norbu N."/>
            <person name="Novod N."/>
            <person name="O'Neill B."/>
            <person name="Osman S."/>
            <person name="Markiewicz E."/>
            <person name="Oyono O.L."/>
            <person name="Patti C."/>
            <person name="Phunkhang P."/>
            <person name="Pierre F."/>
            <person name="Priest M."/>
            <person name="Raghuraman S."/>
            <person name="Rege F."/>
            <person name="Reyes R."/>
            <person name="Rise C."/>
            <person name="Rogov P."/>
            <person name="Ross K."/>
            <person name="Ryan E."/>
            <person name="Settipalli S."/>
            <person name="Shea T."/>
            <person name="Sherpa N."/>
            <person name="Shi L."/>
            <person name="Shih D."/>
            <person name="Sparrow T."/>
            <person name="Spaulding J."/>
            <person name="Stalker J."/>
            <person name="Stange-Thomann N."/>
            <person name="Stavropoulos S."/>
            <person name="Stone C."/>
            <person name="Strader C."/>
            <person name="Tesfaye S."/>
            <person name="Thomson T."/>
            <person name="Thoulutsang Y."/>
            <person name="Thoulutsang D."/>
            <person name="Topham K."/>
            <person name="Topping I."/>
            <person name="Tsamla T."/>
            <person name="Vassiliev H."/>
            <person name="Vo A."/>
            <person name="Wangchuk T."/>
            <person name="Wangdi T."/>
            <person name="Weiand M."/>
            <person name="Wilkinson J."/>
            <person name="Wilson A."/>
            <person name="Yadav S."/>
            <person name="Young G."/>
            <person name="Yu Q."/>
            <person name="Zembek L."/>
            <person name="Zhong D."/>
            <person name="Zimmer A."/>
            <person name="Zwirko Z."/>
            <person name="Jaffe D.B."/>
            <person name="Alvarez P."/>
            <person name="Brockman W."/>
            <person name="Butler J."/>
            <person name="Chin C."/>
            <person name="Gnerre S."/>
            <person name="Grabherr M."/>
            <person name="Kleber M."/>
            <person name="Mauceli E."/>
            <person name="MacCallum I."/>
        </authorList>
    </citation>
    <scope>NUCLEOTIDE SEQUENCE [LARGE SCALE GENOMIC DNA]</scope>
    <source>
        <strain evidence="5">MSH-3 / Tucson 14011-0111.49</strain>
    </source>
</reference>
<dbReference type="OrthoDB" id="5803771at2759"/>
<feature type="region of interest" description="Disordered" evidence="2">
    <location>
        <begin position="1"/>
        <end position="104"/>
    </location>
</feature>
<feature type="region of interest" description="Disordered" evidence="2">
    <location>
        <begin position="568"/>
        <end position="710"/>
    </location>
</feature>
<sequence>MKPLIGDVKPQLMAANEKKPSEKTENKPSNISTIKKKFEKNENGKRSKEPKDFSWDEEESDPSSENEEESEDEEESEPSDPRDPLECSTDELSGSGSGSLIGRCPYRTVRAKGVGGVQQLPMKKAGTKQRLTRQKRHKSMTLAAARSAPTSPVKMTPVPKCMTTRNQARRQTITAATNEYAKSDRPVDDTYPRPKAPTTATSQSKPGITISGRGSVVGRTGKIPVSSPKPSSQGLVSVKALPPRSSQVSTLKPFAKATPASTSSSMTSSTLVVPSTPTVSSSSQVTASPLASTVGAEVGTTTTSSFSTVKSRGEKEMQTERLDIFTDQHFLEIVRPQMAEMNPRQKLNFKKKVFHSLIETFDDATDFPNAEELQHFNINTPSGFEDVSDGEMRLVRELASLVCSAKRSDAVSKSTPLPVVADTLRPVIRAKTPAPVPVAQPCYVIRRATTQGKVVNLVTSPEEKEKEIGRNAKPSGAATIVSLGVNSPTEELGKKSASNCSGASVSRVSRAPMGGSRKGSAVVIAATRTEGAAPMNTPFGSTPPQVLLAKYGPLKVRTKPSRFSVCEPMLTLGPKPGNTNMRNLTDEVKRRRSPDPGMVPDYQRPRYSRTVAPGPGSIAGQAAAAAAPHDRKMRKSTGSVSASQEQPPPPGLALKGLLQPKPATGSPLSGGPGLSLKRSLPLANAQKSMADVVADPQEQETRRTQGSKEYMETAGTIAADDLSGLLKEDFDDILGM</sequence>
<comment type="subcellular location">
    <subcellularLocation>
        <location evidence="1">Nucleus</location>
    </subcellularLocation>
</comment>
<dbReference type="PhylomeDB" id="B4GEQ5"/>
<feature type="compositionally biased region" description="Basic and acidic residues" evidence="2">
    <location>
        <begin position="39"/>
        <end position="54"/>
    </location>
</feature>
<evidence type="ECO:0000256" key="2">
    <source>
        <dbReference type="SAM" id="MobiDB-lite"/>
    </source>
</evidence>
<organism evidence="5">
    <name type="scientific">Drosophila persimilis</name>
    <name type="common">Fruit fly</name>
    <dbReference type="NCBI Taxonomy" id="7234"/>
    <lineage>
        <taxon>Eukaryota</taxon>
        <taxon>Metazoa</taxon>
        <taxon>Ecdysozoa</taxon>
        <taxon>Arthropoda</taxon>
        <taxon>Hexapoda</taxon>
        <taxon>Insecta</taxon>
        <taxon>Pterygota</taxon>
        <taxon>Neoptera</taxon>
        <taxon>Endopterygota</taxon>
        <taxon>Diptera</taxon>
        <taxon>Brachycera</taxon>
        <taxon>Muscomorpha</taxon>
        <taxon>Ephydroidea</taxon>
        <taxon>Drosophilidae</taxon>
        <taxon>Drosophila</taxon>
        <taxon>Sophophora</taxon>
    </lineage>
</organism>
<feature type="compositionally biased region" description="Low complexity" evidence="2">
    <location>
        <begin position="92"/>
        <end position="102"/>
    </location>
</feature>
<feature type="domain" description="BESS" evidence="3">
    <location>
        <begin position="324"/>
        <end position="363"/>
    </location>
</feature>
<name>B4GEQ5_DROPE</name>
<dbReference type="PROSITE" id="PS51031">
    <property type="entry name" value="BESS"/>
    <property type="match status" value="1"/>
</dbReference>
<evidence type="ECO:0000256" key="1">
    <source>
        <dbReference type="PROSITE-ProRule" id="PRU00371"/>
    </source>
</evidence>
<protein>
    <submittedName>
        <fullName evidence="4">GL21760</fullName>
    </submittedName>
</protein>
<proteinExistence type="predicted"/>
<feature type="compositionally biased region" description="Low complexity" evidence="2">
    <location>
        <begin position="612"/>
        <end position="627"/>
    </location>
</feature>
<evidence type="ECO:0000259" key="3">
    <source>
        <dbReference type="PROSITE" id="PS51031"/>
    </source>
</evidence>
<feature type="compositionally biased region" description="Low complexity" evidence="2">
    <location>
        <begin position="652"/>
        <end position="667"/>
    </location>
</feature>
<feature type="compositionally biased region" description="Polar residues" evidence="2">
    <location>
        <begin position="496"/>
        <end position="507"/>
    </location>
</feature>
<dbReference type="EMBL" id="CH479182">
    <property type="protein sequence ID" value="EDW34090.1"/>
    <property type="molecule type" value="Genomic_DNA"/>
</dbReference>
<feature type="compositionally biased region" description="Acidic residues" evidence="2">
    <location>
        <begin position="55"/>
        <end position="78"/>
    </location>
</feature>
<dbReference type="eggNOG" id="ENOG502QR16">
    <property type="taxonomic scope" value="Eukaryota"/>
</dbReference>
<dbReference type="OMA" id="CYVIRRA"/>
<gene>
    <name evidence="4" type="primary">Dper\GL21760</name>
    <name evidence="4" type="ORF">Dper_GL21760</name>
</gene>
<dbReference type="HOGENOM" id="CLU_032251_0_0_1"/>
<feature type="compositionally biased region" description="Basic residues" evidence="2">
    <location>
        <begin position="125"/>
        <end position="139"/>
    </location>
</feature>
<feature type="compositionally biased region" description="Polar residues" evidence="2">
    <location>
        <begin position="636"/>
        <end position="645"/>
    </location>
</feature>
<dbReference type="Proteomes" id="UP000008744">
    <property type="component" value="Unassembled WGS sequence"/>
</dbReference>
<dbReference type="GO" id="GO:0005634">
    <property type="term" value="C:nucleus"/>
    <property type="evidence" value="ECO:0007669"/>
    <property type="project" value="UniProtKB-SubCell"/>
</dbReference>
<keyword evidence="5" id="KW-1185">Reference proteome</keyword>
<feature type="compositionally biased region" description="Basic and acidic residues" evidence="2">
    <location>
        <begin position="16"/>
        <end position="26"/>
    </location>
</feature>
<accession>B4GEQ5</accession>
<dbReference type="GO" id="GO:0003677">
    <property type="term" value="F:DNA binding"/>
    <property type="evidence" value="ECO:0007669"/>
    <property type="project" value="InterPro"/>
</dbReference>
<feature type="region of interest" description="Disordered" evidence="2">
    <location>
        <begin position="171"/>
        <end position="236"/>
    </location>
</feature>
<feature type="region of interest" description="Disordered" evidence="2">
    <location>
        <begin position="491"/>
        <end position="516"/>
    </location>
</feature>
<dbReference type="AlphaFoldDB" id="B4GEQ5"/>
<feature type="region of interest" description="Disordered" evidence="2">
    <location>
        <begin position="121"/>
        <end position="159"/>
    </location>
</feature>